<sequence length="218" mass="25530">MKKIFFLVVCVTVINISCQKKGIIDNFTKSPIDTLSERPTILYFDDDDIKDKVEIISKPDNKILNFKLSVHLSTLNKSIEIPILNNSILYNNKYSAYYISDPVIKNKIIEFRIDYADHITVPNNSGEKKNLIEKIKIRFNLKSKKIQIIGYDLTYSKENKNKYTKSFNFITGKYYSSCYFDNDKKETSGWASELQNIYIQNWNHDFLNKISLYGNEIE</sequence>
<dbReference type="STRING" id="311333.SAMN05421664_0865"/>
<gene>
    <name evidence="1" type="ORF">SAMN05421664_0865</name>
</gene>
<dbReference type="RefSeq" id="WP_089753919.1">
    <property type="nucleotide sequence ID" value="NZ_FNKL01000001.1"/>
</dbReference>
<evidence type="ECO:0000313" key="2">
    <source>
        <dbReference type="Proteomes" id="UP000199627"/>
    </source>
</evidence>
<organism evidence="1 2">
    <name type="scientific">Chryseobacterium soldanellicola</name>
    <dbReference type="NCBI Taxonomy" id="311333"/>
    <lineage>
        <taxon>Bacteria</taxon>
        <taxon>Pseudomonadati</taxon>
        <taxon>Bacteroidota</taxon>
        <taxon>Flavobacteriia</taxon>
        <taxon>Flavobacteriales</taxon>
        <taxon>Weeksellaceae</taxon>
        <taxon>Chryseobacterium group</taxon>
        <taxon>Chryseobacterium</taxon>
    </lineage>
</organism>
<dbReference type="EMBL" id="FNKL01000001">
    <property type="protein sequence ID" value="SDQ17126.1"/>
    <property type="molecule type" value="Genomic_DNA"/>
</dbReference>
<protein>
    <submittedName>
        <fullName evidence="1">Uncharacterized protein</fullName>
    </submittedName>
</protein>
<proteinExistence type="predicted"/>
<keyword evidence="2" id="KW-1185">Reference proteome</keyword>
<reference evidence="2" key="1">
    <citation type="submission" date="2016-10" db="EMBL/GenBank/DDBJ databases">
        <authorList>
            <person name="Varghese N."/>
            <person name="Submissions S."/>
        </authorList>
    </citation>
    <scope>NUCLEOTIDE SEQUENCE [LARGE SCALE GENOMIC DNA]</scope>
    <source>
        <strain evidence="2">DSM 17072</strain>
    </source>
</reference>
<name>A0A1H0YQK6_9FLAO</name>
<dbReference type="OrthoDB" id="1250536at2"/>
<accession>A0A1H0YQK6</accession>
<dbReference type="Proteomes" id="UP000199627">
    <property type="component" value="Unassembled WGS sequence"/>
</dbReference>
<dbReference type="AlphaFoldDB" id="A0A1H0YQK6"/>
<evidence type="ECO:0000313" key="1">
    <source>
        <dbReference type="EMBL" id="SDQ17126.1"/>
    </source>
</evidence>